<feature type="domain" description="Acyl-CoA dehydrogenase/oxidase C-terminal" evidence="7">
    <location>
        <begin position="257"/>
        <end position="397"/>
    </location>
</feature>
<dbReference type="Gene3D" id="1.20.140.10">
    <property type="entry name" value="Butyryl-CoA Dehydrogenase, subunit A, domain 3"/>
    <property type="match status" value="1"/>
</dbReference>
<dbReference type="PANTHER" id="PTHR43292">
    <property type="entry name" value="ACYL-COA DEHYDROGENASE"/>
    <property type="match status" value="1"/>
</dbReference>
<reference evidence="10 11" key="1">
    <citation type="submission" date="2022-04" db="EMBL/GenBank/DDBJ databases">
        <title>Genome diversity in the genus Frankia.</title>
        <authorList>
            <person name="Carlos-Shanley C."/>
            <person name="Hahn D."/>
        </authorList>
    </citation>
    <scope>NUCLEOTIDE SEQUENCE [LARGE SCALE GENOMIC DNA]</scope>
    <source>
        <strain evidence="10 11">Ag45/Mut15</strain>
    </source>
</reference>
<proteinExistence type="inferred from homology"/>
<sequence>MSISSAVGSEAGSEDFEDRATFTARVRAWFEANAPRRGSAEDFSAVHVVSGQTVEEFNEREEHAVEVTRNWQRKLYEAGLASPSWPTGCGGRGAPEWADEVVLAEQSRWGVSTKMFAVGLEMAPAVLFGHGSAEQRAHYLPPIVRGEQTWCQLLSEPGAGSDLANVQTRATPVEGGWSVSGQKVWTSHAGGAEYALLIARTGTREEGRKGLSCFALRMTQPGIDIRPLRQMSGGYHFNEVFIDGAFIPEIGLIGGLGDGWLVLRTMLASERAAIGGGTGARSSTQLIGLVRRLGLQDDEGVREIVAAAVIRERTLDFTRFRIAAGHRVAAAGSVTKLLYSEHARLSSEAAMTVLGLAGTVADDPESAPWIERLLFAPGLRLGGGTDEIQRNTIAERGLGLPR</sequence>
<dbReference type="InterPro" id="IPR006091">
    <property type="entry name" value="Acyl-CoA_Oxase/DH_mid-dom"/>
</dbReference>
<dbReference type="EMBL" id="JALKFT010000004">
    <property type="protein sequence ID" value="MCK9875348.1"/>
    <property type="molecule type" value="Genomic_DNA"/>
</dbReference>
<organism evidence="10 11">
    <name type="scientific">Frankia umida</name>
    <dbReference type="NCBI Taxonomy" id="573489"/>
    <lineage>
        <taxon>Bacteria</taxon>
        <taxon>Bacillati</taxon>
        <taxon>Actinomycetota</taxon>
        <taxon>Actinomycetes</taxon>
        <taxon>Frankiales</taxon>
        <taxon>Frankiaceae</taxon>
        <taxon>Frankia</taxon>
    </lineage>
</organism>
<name>A0ABT0JUX2_9ACTN</name>
<dbReference type="Gene3D" id="1.10.540.10">
    <property type="entry name" value="Acyl-CoA dehydrogenase/oxidase, N-terminal domain"/>
    <property type="match status" value="1"/>
</dbReference>
<evidence type="ECO:0000259" key="8">
    <source>
        <dbReference type="Pfam" id="PF02770"/>
    </source>
</evidence>
<keyword evidence="3 6" id="KW-0285">Flavoprotein</keyword>
<evidence type="ECO:0000256" key="3">
    <source>
        <dbReference type="ARBA" id="ARBA00022630"/>
    </source>
</evidence>
<evidence type="ECO:0000256" key="2">
    <source>
        <dbReference type="ARBA" id="ARBA00009347"/>
    </source>
</evidence>
<dbReference type="Pfam" id="PF00441">
    <property type="entry name" value="Acyl-CoA_dh_1"/>
    <property type="match status" value="1"/>
</dbReference>
<dbReference type="InterPro" id="IPR009100">
    <property type="entry name" value="AcylCoA_DH/oxidase_NM_dom_sf"/>
</dbReference>
<evidence type="ECO:0000256" key="5">
    <source>
        <dbReference type="ARBA" id="ARBA00023002"/>
    </source>
</evidence>
<dbReference type="Gene3D" id="2.40.110.10">
    <property type="entry name" value="Butyryl-CoA Dehydrogenase, subunit A, domain 2"/>
    <property type="match status" value="1"/>
</dbReference>
<feature type="domain" description="Acyl-CoA dehydrogenase/oxidase N-terminal" evidence="9">
    <location>
        <begin position="56"/>
        <end position="147"/>
    </location>
</feature>
<feature type="domain" description="Acyl-CoA oxidase/dehydrogenase middle" evidence="8">
    <location>
        <begin position="151"/>
        <end position="233"/>
    </location>
</feature>
<dbReference type="Proteomes" id="UP001201873">
    <property type="component" value="Unassembled WGS sequence"/>
</dbReference>
<protein>
    <submittedName>
        <fullName evidence="10">Acyl-CoA dehydrogenase family protein</fullName>
    </submittedName>
</protein>
<evidence type="ECO:0000256" key="6">
    <source>
        <dbReference type="RuleBase" id="RU362125"/>
    </source>
</evidence>
<keyword evidence="11" id="KW-1185">Reference proteome</keyword>
<gene>
    <name evidence="10" type="ORF">MXD59_06055</name>
</gene>
<dbReference type="InterPro" id="IPR013786">
    <property type="entry name" value="AcylCoA_DH/ox_N"/>
</dbReference>
<evidence type="ECO:0000256" key="4">
    <source>
        <dbReference type="ARBA" id="ARBA00022827"/>
    </source>
</evidence>
<comment type="cofactor">
    <cofactor evidence="1 6">
        <name>FAD</name>
        <dbReference type="ChEBI" id="CHEBI:57692"/>
    </cofactor>
</comment>
<evidence type="ECO:0000259" key="7">
    <source>
        <dbReference type="Pfam" id="PF00441"/>
    </source>
</evidence>
<dbReference type="RefSeq" id="WP_248823788.1">
    <property type="nucleotide sequence ID" value="NZ_JALKFT010000004.1"/>
</dbReference>
<dbReference type="Pfam" id="PF02770">
    <property type="entry name" value="Acyl-CoA_dh_M"/>
    <property type="match status" value="1"/>
</dbReference>
<dbReference type="Pfam" id="PF02771">
    <property type="entry name" value="Acyl-CoA_dh_N"/>
    <property type="match status" value="1"/>
</dbReference>
<dbReference type="InterPro" id="IPR036250">
    <property type="entry name" value="AcylCo_DH-like_C"/>
</dbReference>
<dbReference type="InterPro" id="IPR046373">
    <property type="entry name" value="Acyl-CoA_Oxase/DH_mid-dom_sf"/>
</dbReference>
<comment type="similarity">
    <text evidence="2 6">Belongs to the acyl-CoA dehydrogenase family.</text>
</comment>
<dbReference type="InterPro" id="IPR009075">
    <property type="entry name" value="AcylCo_DH/oxidase_C"/>
</dbReference>
<evidence type="ECO:0000259" key="9">
    <source>
        <dbReference type="Pfam" id="PF02771"/>
    </source>
</evidence>
<comment type="caution">
    <text evidence="10">The sequence shown here is derived from an EMBL/GenBank/DDBJ whole genome shotgun (WGS) entry which is preliminary data.</text>
</comment>
<evidence type="ECO:0000313" key="11">
    <source>
        <dbReference type="Proteomes" id="UP001201873"/>
    </source>
</evidence>
<accession>A0ABT0JUX2</accession>
<evidence type="ECO:0000256" key="1">
    <source>
        <dbReference type="ARBA" id="ARBA00001974"/>
    </source>
</evidence>
<keyword evidence="5 6" id="KW-0560">Oxidoreductase</keyword>
<dbReference type="InterPro" id="IPR052161">
    <property type="entry name" value="Mycobact_Acyl-CoA_DH"/>
</dbReference>
<keyword evidence="4 6" id="KW-0274">FAD</keyword>
<dbReference type="SUPFAM" id="SSF56645">
    <property type="entry name" value="Acyl-CoA dehydrogenase NM domain-like"/>
    <property type="match status" value="1"/>
</dbReference>
<dbReference type="SUPFAM" id="SSF47203">
    <property type="entry name" value="Acyl-CoA dehydrogenase C-terminal domain-like"/>
    <property type="match status" value="1"/>
</dbReference>
<dbReference type="InterPro" id="IPR037069">
    <property type="entry name" value="AcylCoA_DH/ox_N_sf"/>
</dbReference>
<dbReference type="PANTHER" id="PTHR43292:SF4">
    <property type="entry name" value="ACYL-COA DEHYDROGENASE FADE34"/>
    <property type="match status" value="1"/>
</dbReference>
<evidence type="ECO:0000313" key="10">
    <source>
        <dbReference type="EMBL" id="MCK9875348.1"/>
    </source>
</evidence>